<evidence type="ECO:0000313" key="2">
    <source>
        <dbReference type="EMBL" id="OPH37656.1"/>
    </source>
</evidence>
<accession>A0A378UR77</accession>
<dbReference type="Proteomes" id="UP000254618">
    <property type="component" value="Unassembled WGS sequence"/>
</dbReference>
<reference evidence="3 5" key="2">
    <citation type="submission" date="2018-06" db="EMBL/GenBank/DDBJ databases">
        <authorList>
            <consortium name="Pathogen Informatics"/>
            <person name="Doyle S."/>
        </authorList>
    </citation>
    <scope>NUCLEOTIDE SEQUENCE [LARGE SCALE GENOMIC DNA]</scope>
    <source>
        <strain evidence="3 5">NCTC11012</strain>
    </source>
</reference>
<feature type="region of interest" description="Disordered" evidence="1">
    <location>
        <begin position="48"/>
        <end position="70"/>
    </location>
</feature>
<reference evidence="2 4" key="1">
    <citation type="submission" date="2017-03" db="EMBL/GenBank/DDBJ databases">
        <title>Draft genome sequence of Moraxella equi CCUG 4950T type strain.</title>
        <authorList>
            <person name="Salva-Serra F."/>
            <person name="Engstrom-Jakobsson H."/>
            <person name="Thorell K."/>
            <person name="Jaen-Luchoro D."/>
            <person name="Gonzales-Siles L."/>
            <person name="Karlsson R."/>
            <person name="Yazdan S."/>
            <person name="Boulund F."/>
            <person name="Johnning A."/>
            <person name="Engstrand L."/>
            <person name="Kristiansson E."/>
            <person name="Moore E."/>
        </authorList>
    </citation>
    <scope>NUCLEOTIDE SEQUENCE [LARGE SCALE GENOMIC DNA]</scope>
    <source>
        <strain evidence="2 4">CCUG 4950</strain>
    </source>
</reference>
<evidence type="ECO:0000313" key="4">
    <source>
        <dbReference type="Proteomes" id="UP000190777"/>
    </source>
</evidence>
<sequence length="131" mass="15409">MSIEHLLFDSLTPQYHQNYVDARKNAGMDYIENFDEWLSKTGELETLKSQNQNDTWENSEHNPANYPDFDSLDDETKQLRITQGNAEYWTASERLESQIRVLEALLIHPDEMELISDDDSEEPVEYYTIDD</sequence>
<evidence type="ECO:0000313" key="5">
    <source>
        <dbReference type="Proteomes" id="UP000254618"/>
    </source>
</evidence>
<keyword evidence="4" id="KW-1185">Reference proteome</keyword>
<evidence type="ECO:0000313" key="3">
    <source>
        <dbReference type="EMBL" id="STZ82917.1"/>
    </source>
</evidence>
<organism evidence="3 5">
    <name type="scientific">Moraxella equi</name>
    <dbReference type="NCBI Taxonomy" id="60442"/>
    <lineage>
        <taxon>Bacteria</taxon>
        <taxon>Pseudomonadati</taxon>
        <taxon>Pseudomonadota</taxon>
        <taxon>Gammaproteobacteria</taxon>
        <taxon>Moraxellales</taxon>
        <taxon>Moraxellaceae</taxon>
        <taxon>Moraxella</taxon>
    </lineage>
</organism>
<protein>
    <submittedName>
        <fullName evidence="3">Uncharacterized protein</fullName>
    </submittedName>
</protein>
<dbReference type="AlphaFoldDB" id="A0A378UR77"/>
<gene>
    <name evidence="2" type="ORF">B5J93_08010</name>
    <name evidence="3" type="ORF">NCTC11012_03029</name>
</gene>
<name>A0A378UR77_9GAMM</name>
<evidence type="ECO:0000256" key="1">
    <source>
        <dbReference type="SAM" id="MobiDB-lite"/>
    </source>
</evidence>
<dbReference type="EMBL" id="UGQF01000002">
    <property type="protein sequence ID" value="STZ82917.1"/>
    <property type="molecule type" value="Genomic_DNA"/>
</dbReference>
<dbReference type="RefSeq" id="WP_079325922.1">
    <property type="nucleotide sequence ID" value="NZ_MXAP01000076.1"/>
</dbReference>
<proteinExistence type="predicted"/>
<dbReference type="Proteomes" id="UP000190777">
    <property type="component" value="Unassembled WGS sequence"/>
</dbReference>
<dbReference type="EMBL" id="MXAP01000076">
    <property type="protein sequence ID" value="OPH37656.1"/>
    <property type="molecule type" value="Genomic_DNA"/>
</dbReference>